<dbReference type="SUPFAM" id="SSF53850">
    <property type="entry name" value="Periplasmic binding protein-like II"/>
    <property type="match status" value="1"/>
</dbReference>
<dbReference type="OrthoDB" id="7240770at2"/>
<name>A0A1Y2KZY2_9PROT</name>
<feature type="signal peptide" evidence="4">
    <location>
        <begin position="1"/>
        <end position="21"/>
    </location>
</feature>
<dbReference type="PANTHER" id="PTHR30085">
    <property type="entry name" value="AMINO ACID ABC TRANSPORTER PERMEASE"/>
    <property type="match status" value="1"/>
</dbReference>
<dbReference type="Pfam" id="PF00497">
    <property type="entry name" value="SBP_bac_3"/>
    <property type="match status" value="1"/>
</dbReference>
<dbReference type="GO" id="GO:0005576">
    <property type="term" value="C:extracellular region"/>
    <property type="evidence" value="ECO:0007669"/>
    <property type="project" value="TreeGrafter"/>
</dbReference>
<evidence type="ECO:0000313" key="7">
    <source>
        <dbReference type="Proteomes" id="UP000193391"/>
    </source>
</evidence>
<comment type="similarity">
    <text evidence="1">Belongs to the bacterial solute-binding protein 3 family.</text>
</comment>
<keyword evidence="2" id="KW-0813">Transport</keyword>
<evidence type="ECO:0000313" key="6">
    <source>
        <dbReference type="EMBL" id="OSQ37356.1"/>
    </source>
</evidence>
<comment type="caution">
    <text evidence="6">The sequence shown here is derived from an EMBL/GenBank/DDBJ whole genome shotgun (WGS) entry which is preliminary data.</text>
</comment>
<dbReference type="AlphaFoldDB" id="A0A1Y2KZY2"/>
<sequence>MKQRYLSIFGLLFLCTTPAMADDTTLGKVARSSNLTLGYRESSVPFSYLGKDQKPVGISIDLCREVASAVLAKYPNTNVEWVAVNASNRIPLLQNGTIDLECGSTTNTVERQKQVAFSVATFASQVSWLVDGKLNITSEANLRNKTAVVTQGSLNAQVLEKLNQEKHLDLHIQHGKEQAESLMLLRSGRAAGWLEDDILQAGLVASSPNSADLKFIPSSYTTASYYGLMMRKDDPDFKKLVDDTIIGLMKNGSYVALYEKWFEKPIPPSNISLHLPMSNALKERVKSPSDALAP</sequence>
<gene>
    <name evidence="6" type="ORF">TMES_14110</name>
</gene>
<dbReference type="Gene3D" id="3.40.190.10">
    <property type="entry name" value="Periplasmic binding protein-like II"/>
    <property type="match status" value="2"/>
</dbReference>
<keyword evidence="3 4" id="KW-0732">Signal</keyword>
<organism evidence="6 7">
    <name type="scientific">Thalassospira mesophila</name>
    <dbReference type="NCBI Taxonomy" id="1293891"/>
    <lineage>
        <taxon>Bacteria</taxon>
        <taxon>Pseudomonadati</taxon>
        <taxon>Pseudomonadota</taxon>
        <taxon>Alphaproteobacteria</taxon>
        <taxon>Rhodospirillales</taxon>
        <taxon>Thalassospiraceae</taxon>
        <taxon>Thalassospira</taxon>
    </lineage>
</organism>
<dbReference type="EMBL" id="JFKA01000006">
    <property type="protein sequence ID" value="OSQ37356.1"/>
    <property type="molecule type" value="Genomic_DNA"/>
</dbReference>
<dbReference type="Proteomes" id="UP000193391">
    <property type="component" value="Unassembled WGS sequence"/>
</dbReference>
<dbReference type="CDD" id="cd13688">
    <property type="entry name" value="PBP2_GltI_DEBP"/>
    <property type="match status" value="1"/>
</dbReference>
<protein>
    <recommendedName>
        <fullName evidence="5">Solute-binding protein family 3/N-terminal domain-containing protein</fullName>
    </recommendedName>
</protein>
<dbReference type="PANTHER" id="PTHR30085:SF2">
    <property type="entry name" value="GLUTAMATE_ASPARTATE IMPORT SOLUTE-BINDING PROTEIN"/>
    <property type="match status" value="1"/>
</dbReference>
<evidence type="ECO:0000256" key="4">
    <source>
        <dbReference type="SAM" id="SignalP"/>
    </source>
</evidence>
<evidence type="ECO:0000256" key="1">
    <source>
        <dbReference type="ARBA" id="ARBA00010333"/>
    </source>
</evidence>
<dbReference type="RefSeq" id="WP_085583657.1">
    <property type="nucleotide sequence ID" value="NZ_JFKA01000006.1"/>
</dbReference>
<proteinExistence type="inferred from homology"/>
<dbReference type="InterPro" id="IPR051455">
    <property type="entry name" value="Bact_solute-bind_prot3"/>
</dbReference>
<dbReference type="GO" id="GO:0030288">
    <property type="term" value="C:outer membrane-bounded periplasmic space"/>
    <property type="evidence" value="ECO:0007669"/>
    <property type="project" value="TreeGrafter"/>
</dbReference>
<accession>A0A1Y2KZY2</accession>
<dbReference type="STRING" id="1293891.TMES_14110"/>
<evidence type="ECO:0000256" key="3">
    <source>
        <dbReference type="ARBA" id="ARBA00022729"/>
    </source>
</evidence>
<dbReference type="InterPro" id="IPR001638">
    <property type="entry name" value="Solute-binding_3/MltF_N"/>
</dbReference>
<reference evidence="6 7" key="1">
    <citation type="submission" date="2014-03" db="EMBL/GenBank/DDBJ databases">
        <title>The draft genome sequence of Thalassospira mesophila JCM 18969.</title>
        <authorList>
            <person name="Lai Q."/>
            <person name="Shao Z."/>
        </authorList>
    </citation>
    <scope>NUCLEOTIDE SEQUENCE [LARGE SCALE GENOMIC DNA]</scope>
    <source>
        <strain evidence="6 7">JCM 18969</strain>
    </source>
</reference>
<evidence type="ECO:0000256" key="2">
    <source>
        <dbReference type="ARBA" id="ARBA00022448"/>
    </source>
</evidence>
<dbReference type="GO" id="GO:0006865">
    <property type="term" value="P:amino acid transport"/>
    <property type="evidence" value="ECO:0007669"/>
    <property type="project" value="TreeGrafter"/>
</dbReference>
<keyword evidence="7" id="KW-1185">Reference proteome</keyword>
<feature type="domain" description="Solute-binding protein family 3/N-terminal" evidence="5">
    <location>
        <begin position="34"/>
        <end position="265"/>
    </location>
</feature>
<feature type="chain" id="PRO_5013322469" description="Solute-binding protein family 3/N-terminal domain-containing protein" evidence="4">
    <location>
        <begin position="22"/>
        <end position="294"/>
    </location>
</feature>
<dbReference type="SMART" id="SM00062">
    <property type="entry name" value="PBPb"/>
    <property type="match status" value="1"/>
</dbReference>
<evidence type="ECO:0000259" key="5">
    <source>
        <dbReference type="SMART" id="SM00062"/>
    </source>
</evidence>